<dbReference type="Proteomes" id="UP000789702">
    <property type="component" value="Unassembled WGS sequence"/>
</dbReference>
<dbReference type="EMBL" id="CAJVPU010000182">
    <property type="protein sequence ID" value="CAG8442979.1"/>
    <property type="molecule type" value="Genomic_DNA"/>
</dbReference>
<reference evidence="1" key="1">
    <citation type="submission" date="2021-06" db="EMBL/GenBank/DDBJ databases">
        <authorList>
            <person name="Kallberg Y."/>
            <person name="Tangrot J."/>
            <person name="Rosling A."/>
        </authorList>
    </citation>
    <scope>NUCLEOTIDE SEQUENCE</scope>
    <source>
        <strain evidence="1">IL203A</strain>
    </source>
</reference>
<keyword evidence="2" id="KW-1185">Reference proteome</keyword>
<gene>
    <name evidence="1" type="ORF">DHETER_LOCUS384</name>
</gene>
<sequence>MPVAHSTYLPVAGNRRQDMLRCAFAGLSRDASVVRRTFPKINNSTVDVKGLANN</sequence>
<evidence type="ECO:0000313" key="2">
    <source>
        <dbReference type="Proteomes" id="UP000789702"/>
    </source>
</evidence>
<name>A0ACA9JYW5_9GLOM</name>
<comment type="caution">
    <text evidence="1">The sequence shown here is derived from an EMBL/GenBank/DDBJ whole genome shotgun (WGS) entry which is preliminary data.</text>
</comment>
<protein>
    <submittedName>
        <fullName evidence="1">6693_t:CDS:1</fullName>
    </submittedName>
</protein>
<organism evidence="1 2">
    <name type="scientific">Dentiscutata heterogama</name>
    <dbReference type="NCBI Taxonomy" id="1316150"/>
    <lineage>
        <taxon>Eukaryota</taxon>
        <taxon>Fungi</taxon>
        <taxon>Fungi incertae sedis</taxon>
        <taxon>Mucoromycota</taxon>
        <taxon>Glomeromycotina</taxon>
        <taxon>Glomeromycetes</taxon>
        <taxon>Diversisporales</taxon>
        <taxon>Gigasporaceae</taxon>
        <taxon>Dentiscutata</taxon>
    </lineage>
</organism>
<evidence type="ECO:0000313" key="1">
    <source>
        <dbReference type="EMBL" id="CAG8442979.1"/>
    </source>
</evidence>
<accession>A0ACA9JYW5</accession>
<proteinExistence type="predicted"/>